<evidence type="ECO:0000313" key="2">
    <source>
        <dbReference type="EMBL" id="KAK1595260.1"/>
    </source>
</evidence>
<reference evidence="2" key="1">
    <citation type="submission" date="2021-06" db="EMBL/GenBank/DDBJ databases">
        <title>Comparative genomics, transcriptomics and evolutionary studies reveal genomic signatures of adaptation to plant cell wall in hemibiotrophic fungi.</title>
        <authorList>
            <consortium name="DOE Joint Genome Institute"/>
            <person name="Baroncelli R."/>
            <person name="Diaz J.F."/>
            <person name="Benocci T."/>
            <person name="Peng M."/>
            <person name="Battaglia E."/>
            <person name="Haridas S."/>
            <person name="Andreopoulos W."/>
            <person name="Labutti K."/>
            <person name="Pangilinan J."/>
            <person name="Floch G.L."/>
            <person name="Makela M.R."/>
            <person name="Henrissat B."/>
            <person name="Grigoriev I.V."/>
            <person name="Crouch J.A."/>
            <person name="De Vries R.P."/>
            <person name="Sukno S.A."/>
            <person name="Thon M.R."/>
        </authorList>
    </citation>
    <scope>NUCLEOTIDE SEQUENCE</scope>
    <source>
        <strain evidence="2">CBS 125086</strain>
    </source>
</reference>
<organism evidence="2 3">
    <name type="scientific">Colletotrichum navitas</name>
    <dbReference type="NCBI Taxonomy" id="681940"/>
    <lineage>
        <taxon>Eukaryota</taxon>
        <taxon>Fungi</taxon>
        <taxon>Dikarya</taxon>
        <taxon>Ascomycota</taxon>
        <taxon>Pezizomycotina</taxon>
        <taxon>Sordariomycetes</taxon>
        <taxon>Hypocreomycetidae</taxon>
        <taxon>Glomerellales</taxon>
        <taxon>Glomerellaceae</taxon>
        <taxon>Colletotrichum</taxon>
        <taxon>Colletotrichum graminicola species complex</taxon>
    </lineage>
</organism>
<dbReference type="EMBL" id="JAHLJV010000016">
    <property type="protein sequence ID" value="KAK1595260.1"/>
    <property type="molecule type" value="Genomic_DNA"/>
</dbReference>
<proteinExistence type="predicted"/>
<protein>
    <submittedName>
        <fullName evidence="2">Uncharacterized protein</fullName>
    </submittedName>
</protein>
<evidence type="ECO:0000313" key="3">
    <source>
        <dbReference type="Proteomes" id="UP001230504"/>
    </source>
</evidence>
<feature type="region of interest" description="Disordered" evidence="1">
    <location>
        <begin position="1"/>
        <end position="27"/>
    </location>
</feature>
<keyword evidence="3" id="KW-1185">Reference proteome</keyword>
<accession>A0AAD8Q3N6</accession>
<dbReference type="GeneID" id="85448805"/>
<sequence length="185" mass="19548">MRASPRTLTSAPQHASSVPTSTATLGVPLGGARRTPLLFHQGAAGGSNMAEARIPTQSCLLPLPPRVGRNVKMGPLEVIAADYIDPARFLCGQQSALAAARTPKTVQTRSGQARVQRFFSALFAAASTQMHGESKIQCVMTTIPSAPARRRPRTLYLPSLTSILGSRPKAIPVVPTRLATSQARA</sequence>
<comment type="caution">
    <text evidence="2">The sequence shown here is derived from an EMBL/GenBank/DDBJ whole genome shotgun (WGS) entry which is preliminary data.</text>
</comment>
<dbReference type="AlphaFoldDB" id="A0AAD8Q3N6"/>
<gene>
    <name evidence="2" type="ORF">LY79DRAFT_681496</name>
</gene>
<feature type="compositionally biased region" description="Polar residues" evidence="1">
    <location>
        <begin position="1"/>
        <end position="24"/>
    </location>
</feature>
<dbReference type="RefSeq" id="XP_060416307.1">
    <property type="nucleotide sequence ID" value="XM_060564565.1"/>
</dbReference>
<dbReference type="Proteomes" id="UP001230504">
    <property type="component" value="Unassembled WGS sequence"/>
</dbReference>
<name>A0AAD8Q3N6_9PEZI</name>
<evidence type="ECO:0000256" key="1">
    <source>
        <dbReference type="SAM" id="MobiDB-lite"/>
    </source>
</evidence>